<comment type="caution">
    <text evidence="10">The sequence shown here is derived from an EMBL/GenBank/DDBJ whole genome shotgun (WGS) entry which is preliminary data.</text>
</comment>
<evidence type="ECO:0000313" key="11">
    <source>
        <dbReference type="Proteomes" id="UP001141327"/>
    </source>
</evidence>
<comment type="subcellular location">
    <subcellularLocation>
        <location evidence="1">Endoplasmic reticulum membrane</location>
        <topology evidence="1">Single-pass type I membrane protein</topology>
    </subcellularLocation>
</comment>
<keyword evidence="2 8" id="KW-0812">Transmembrane</keyword>
<dbReference type="PANTHER" id="PTHR12924:SF0">
    <property type="entry name" value="TRANSLOCON-ASSOCIATED PROTEIN SUBUNIT ALPHA"/>
    <property type="match status" value="1"/>
</dbReference>
<evidence type="ECO:0000256" key="8">
    <source>
        <dbReference type="SAM" id="Phobius"/>
    </source>
</evidence>
<keyword evidence="6 8" id="KW-0472">Membrane</keyword>
<evidence type="ECO:0000256" key="5">
    <source>
        <dbReference type="ARBA" id="ARBA00022989"/>
    </source>
</evidence>
<sequence>MRLLCAFLLLLTAAFADQVIPPHILTNMPSAHPDVLAACHFPPISADKKFHPGDIVDALVTVANDASSGMIVTNVAGALTSPYDFNMYYQNFTDFDYNITVRPEEEWTVHYKFQADPRIEPRTMGMIIAVFYHDEAGKNFSNIAYNGTFEFSDFPDKIDTKTFFGYLGGLAAVVMLGIFGYKPVMEMMSSKRTKSAPKTGDEPATETDQWLKGTAAEPRQRQASKSRSPSRSRSPRSE</sequence>
<evidence type="ECO:0000256" key="6">
    <source>
        <dbReference type="ARBA" id="ARBA00023136"/>
    </source>
</evidence>
<feature type="chain" id="PRO_5046143169" evidence="9">
    <location>
        <begin position="17"/>
        <end position="238"/>
    </location>
</feature>
<keyword evidence="3 9" id="KW-0732">Signal</keyword>
<evidence type="ECO:0000256" key="7">
    <source>
        <dbReference type="SAM" id="MobiDB-lite"/>
    </source>
</evidence>
<keyword evidence="5 8" id="KW-1133">Transmembrane helix</keyword>
<evidence type="ECO:0000256" key="1">
    <source>
        <dbReference type="ARBA" id="ARBA00004115"/>
    </source>
</evidence>
<protein>
    <submittedName>
        <fullName evidence="10">Translocon-associated protein TRAP alpha subunit</fullName>
    </submittedName>
</protein>
<organism evidence="10 11">
    <name type="scientific">Paratrimastix pyriformis</name>
    <dbReference type="NCBI Taxonomy" id="342808"/>
    <lineage>
        <taxon>Eukaryota</taxon>
        <taxon>Metamonada</taxon>
        <taxon>Preaxostyla</taxon>
        <taxon>Paratrimastigidae</taxon>
        <taxon>Paratrimastix</taxon>
    </lineage>
</organism>
<evidence type="ECO:0000256" key="9">
    <source>
        <dbReference type="SAM" id="SignalP"/>
    </source>
</evidence>
<dbReference type="EMBL" id="JAPMOS010000018">
    <property type="protein sequence ID" value="KAJ4459566.1"/>
    <property type="molecule type" value="Genomic_DNA"/>
</dbReference>
<feature type="region of interest" description="Disordered" evidence="7">
    <location>
        <begin position="191"/>
        <end position="238"/>
    </location>
</feature>
<feature type="signal peptide" evidence="9">
    <location>
        <begin position="1"/>
        <end position="16"/>
    </location>
</feature>
<dbReference type="Proteomes" id="UP001141327">
    <property type="component" value="Unassembled WGS sequence"/>
</dbReference>
<dbReference type="Pfam" id="PF03896">
    <property type="entry name" value="TRAP_alpha"/>
    <property type="match status" value="1"/>
</dbReference>
<feature type="transmembrane region" description="Helical" evidence="8">
    <location>
        <begin position="163"/>
        <end position="184"/>
    </location>
</feature>
<reference evidence="10" key="1">
    <citation type="journal article" date="2022" name="bioRxiv">
        <title>Genomics of Preaxostyla Flagellates Illuminates Evolutionary Transitions and the Path Towards Mitochondrial Loss.</title>
        <authorList>
            <person name="Novak L.V.F."/>
            <person name="Treitli S.C."/>
            <person name="Pyrih J."/>
            <person name="Halakuc P."/>
            <person name="Pipaliya S.V."/>
            <person name="Vacek V."/>
            <person name="Brzon O."/>
            <person name="Soukal P."/>
            <person name="Eme L."/>
            <person name="Dacks J.B."/>
            <person name="Karnkowska A."/>
            <person name="Elias M."/>
            <person name="Hampl V."/>
        </authorList>
    </citation>
    <scope>NUCLEOTIDE SEQUENCE</scope>
    <source>
        <strain evidence="10">RCP-MX</strain>
    </source>
</reference>
<evidence type="ECO:0000256" key="3">
    <source>
        <dbReference type="ARBA" id="ARBA00022729"/>
    </source>
</evidence>
<accession>A0ABQ8UK14</accession>
<keyword evidence="4" id="KW-0256">Endoplasmic reticulum</keyword>
<gene>
    <name evidence="10" type="ORF">PAPYR_4285</name>
</gene>
<dbReference type="InterPro" id="IPR005595">
    <property type="entry name" value="TRAP_alpha"/>
</dbReference>
<proteinExistence type="predicted"/>
<evidence type="ECO:0000313" key="10">
    <source>
        <dbReference type="EMBL" id="KAJ4459566.1"/>
    </source>
</evidence>
<evidence type="ECO:0000256" key="2">
    <source>
        <dbReference type="ARBA" id="ARBA00022692"/>
    </source>
</evidence>
<evidence type="ECO:0000256" key="4">
    <source>
        <dbReference type="ARBA" id="ARBA00022824"/>
    </source>
</evidence>
<feature type="compositionally biased region" description="Basic residues" evidence="7">
    <location>
        <begin position="222"/>
        <end position="238"/>
    </location>
</feature>
<keyword evidence="11" id="KW-1185">Reference proteome</keyword>
<name>A0ABQ8UK14_9EUKA</name>
<dbReference type="PANTHER" id="PTHR12924">
    <property type="entry name" value="TRANSLOCON-ASSOCIATED PROTEIN, ALPHA SUBUNIT"/>
    <property type="match status" value="1"/>
</dbReference>